<evidence type="ECO:0000313" key="1">
    <source>
        <dbReference type="EMBL" id="MDP5273679.1"/>
    </source>
</evidence>
<dbReference type="RefSeq" id="WP_305990986.1">
    <property type="nucleotide sequence ID" value="NZ_JAVAMP010000002.1"/>
</dbReference>
<dbReference type="EMBL" id="JAVAMP010000002">
    <property type="protein sequence ID" value="MDP5273679.1"/>
    <property type="molecule type" value="Genomic_DNA"/>
</dbReference>
<reference evidence="1 2" key="1">
    <citation type="submission" date="2023-08" db="EMBL/GenBank/DDBJ databases">
        <authorList>
            <person name="Park J.-S."/>
        </authorList>
    </citation>
    <scope>NUCLEOTIDE SEQUENCE [LARGE SCALE GENOMIC DNA]</scope>
    <source>
        <strain evidence="1 2">2205SS18-9</strain>
    </source>
</reference>
<dbReference type="Proteomes" id="UP001231941">
    <property type="component" value="Unassembled WGS sequence"/>
</dbReference>
<name>A0ABT9IWC9_9BACL</name>
<comment type="caution">
    <text evidence="1">The sequence shown here is derived from an EMBL/GenBank/DDBJ whole genome shotgun (WGS) entry which is preliminary data.</text>
</comment>
<keyword evidence="2" id="KW-1185">Reference proteome</keyword>
<sequence>MAISIDTFKLRPSDVISSRNAIFADLYKNMITTEFKARDDNPYQQFAGYGDAVISQGGIIIDEQFILSVGWGDGFAIKKIANDGTIAQLFYDYKPMNDYAYYNSIAVDKERSIAYIGNHANDNIAKYDYSDLKAGGSEVVKEVMTEESHNLPSDEIGHSYYNGLALAGDWLYIISDDRESTGQMRWNTQTQVKEEISVINKRNNGRYGNCKYSKRTNRIYSTWHSNGEIWITVDPETDTPITYNLRIESLGLGNDMRGDGIVEDNENPNHIWVVGYHRIAKIDITACITEPVELNVVPTLIGGSTQDLRNIPYWINGYPRINGGHPEYGSDFITIQADRGWAECSGWYDQEHNMPVAVSQRYGDFHFSHDPLTYDYACPPILITTENGTKYWIYTGYAWDGGRFHIYPQDIGYVLETDSELVLGDYTLSDGGNIQFAEIDNLMDYIPSECSIQYYVSNNAGETWESYVNDNQLHRFSSVGNQFRFKIMMSGTPIKCPHIQTYENITVSLFENTEFRPRTRRTSTRLRGGSK</sequence>
<evidence type="ECO:0000313" key="2">
    <source>
        <dbReference type="Proteomes" id="UP001231941"/>
    </source>
</evidence>
<protein>
    <submittedName>
        <fullName evidence="1">Uncharacterized protein</fullName>
    </submittedName>
</protein>
<gene>
    <name evidence="1" type="ORF">Q5Y73_06160</name>
</gene>
<dbReference type="SUPFAM" id="SSF63825">
    <property type="entry name" value="YWTD domain"/>
    <property type="match status" value="1"/>
</dbReference>
<organism evidence="1 2">
    <name type="scientific">Chengkuizengella axinellae</name>
    <dbReference type="NCBI Taxonomy" id="3064388"/>
    <lineage>
        <taxon>Bacteria</taxon>
        <taxon>Bacillati</taxon>
        <taxon>Bacillota</taxon>
        <taxon>Bacilli</taxon>
        <taxon>Bacillales</taxon>
        <taxon>Paenibacillaceae</taxon>
        <taxon>Chengkuizengella</taxon>
    </lineage>
</organism>
<accession>A0ABT9IWC9</accession>
<proteinExistence type="predicted"/>